<organism evidence="7 8">
    <name type="scientific">Lachancea nothofagi CBS 11611</name>
    <dbReference type="NCBI Taxonomy" id="1266666"/>
    <lineage>
        <taxon>Eukaryota</taxon>
        <taxon>Fungi</taxon>
        <taxon>Dikarya</taxon>
        <taxon>Ascomycota</taxon>
        <taxon>Saccharomycotina</taxon>
        <taxon>Saccharomycetes</taxon>
        <taxon>Saccharomycetales</taxon>
        <taxon>Saccharomycetaceae</taxon>
        <taxon>Lachancea</taxon>
    </lineage>
</organism>
<dbReference type="GO" id="GO:0006397">
    <property type="term" value="P:mRNA processing"/>
    <property type="evidence" value="ECO:0007669"/>
    <property type="project" value="UniProtKB-KW"/>
</dbReference>
<name>A0A1G4IP60_9SACH</name>
<evidence type="ECO:0000313" key="7">
    <source>
        <dbReference type="EMBL" id="SCU78503.1"/>
    </source>
</evidence>
<keyword evidence="3" id="KW-0507">mRNA processing</keyword>
<feature type="coiled-coil region" evidence="6">
    <location>
        <begin position="129"/>
        <end position="163"/>
    </location>
</feature>
<keyword evidence="4" id="KW-0508">mRNA splicing</keyword>
<evidence type="ECO:0000256" key="3">
    <source>
        <dbReference type="ARBA" id="ARBA00022664"/>
    </source>
</evidence>
<feature type="coiled-coil region" evidence="6">
    <location>
        <begin position="272"/>
        <end position="299"/>
    </location>
</feature>
<dbReference type="Pfam" id="PF17098">
    <property type="entry name" value="Wtap"/>
    <property type="match status" value="1"/>
</dbReference>
<evidence type="ECO:0000256" key="5">
    <source>
        <dbReference type="ARBA" id="ARBA00023242"/>
    </source>
</evidence>
<dbReference type="OrthoDB" id="21221at2759"/>
<dbReference type="Proteomes" id="UP000189911">
    <property type="component" value="Chromosome A"/>
</dbReference>
<protein>
    <submittedName>
        <fullName evidence="7">LANO_0A03180g1_1</fullName>
    </submittedName>
</protein>
<evidence type="ECO:0000256" key="2">
    <source>
        <dbReference type="ARBA" id="ARBA00010313"/>
    </source>
</evidence>
<gene>
    <name evidence="7" type="ORF">LANO_0A03180G</name>
</gene>
<dbReference type="GO" id="GO:0016556">
    <property type="term" value="P:mRNA modification"/>
    <property type="evidence" value="ECO:0007669"/>
    <property type="project" value="InterPro"/>
</dbReference>
<sequence length="303" mass="34132">MNNQQSAQTNRFPGYIYDSAHDLDSSLANLTFSQPGYFGGSEHEKHMIGANTAKYNNGMLPQNLNVLNTRPLNSLSQGPAGGRDNYYWNLDQRDTKPGRENTAGTLTATSIMDSTMNTTKSDYNTTFGSSEHQENLESLQLELQLKETQIESLETEIQNLKLIFNQGLSSKHEYDNRTPSAPATDSTVDMPATLELIFHKLSRSLASKDKDLNETKRRLESLVTAVALNPSNSVTKLGRYDEEALAHKMVVRLETLTKENQDMAKMLGYGRSKEIHIEMELLKKENQDLKRKLSQAERKVLKN</sequence>
<dbReference type="GO" id="GO:0005634">
    <property type="term" value="C:nucleus"/>
    <property type="evidence" value="ECO:0007669"/>
    <property type="project" value="UniProtKB-SubCell"/>
</dbReference>
<dbReference type="AlphaFoldDB" id="A0A1G4IP60"/>
<keyword evidence="6" id="KW-0175">Coiled coil</keyword>
<evidence type="ECO:0000313" key="8">
    <source>
        <dbReference type="Proteomes" id="UP000189911"/>
    </source>
</evidence>
<evidence type="ECO:0000256" key="4">
    <source>
        <dbReference type="ARBA" id="ARBA00023187"/>
    </source>
</evidence>
<reference evidence="8" key="1">
    <citation type="submission" date="2016-03" db="EMBL/GenBank/DDBJ databases">
        <authorList>
            <person name="Devillers Hugo."/>
        </authorList>
    </citation>
    <scope>NUCLEOTIDE SEQUENCE [LARGE SCALE GENOMIC DNA]</scope>
</reference>
<proteinExistence type="inferred from homology"/>
<comment type="similarity">
    <text evidence="2">Belongs to the fl(2)d family.</text>
</comment>
<evidence type="ECO:0000256" key="1">
    <source>
        <dbReference type="ARBA" id="ARBA00004123"/>
    </source>
</evidence>
<dbReference type="GO" id="GO:0008380">
    <property type="term" value="P:RNA splicing"/>
    <property type="evidence" value="ECO:0007669"/>
    <property type="project" value="UniProtKB-KW"/>
</dbReference>
<keyword evidence="8" id="KW-1185">Reference proteome</keyword>
<dbReference type="InterPro" id="IPR033757">
    <property type="entry name" value="WTAP"/>
</dbReference>
<dbReference type="GO" id="GO:0000381">
    <property type="term" value="P:regulation of alternative mRNA splicing, via spliceosome"/>
    <property type="evidence" value="ECO:0007669"/>
    <property type="project" value="InterPro"/>
</dbReference>
<dbReference type="EMBL" id="LT598449">
    <property type="protein sequence ID" value="SCU78503.1"/>
    <property type="molecule type" value="Genomic_DNA"/>
</dbReference>
<accession>A0A1G4IP60</accession>
<evidence type="ECO:0000256" key="6">
    <source>
        <dbReference type="SAM" id="Coils"/>
    </source>
</evidence>
<keyword evidence="5" id="KW-0539">Nucleus</keyword>
<comment type="subcellular location">
    <subcellularLocation>
        <location evidence="1">Nucleus</location>
    </subcellularLocation>
</comment>